<proteinExistence type="predicted"/>
<dbReference type="RefSeq" id="WP_096796409.1">
    <property type="nucleotide sequence ID" value="NZ_CP083988.1"/>
</dbReference>
<gene>
    <name evidence="2" type="ORF">CRX57_04195</name>
</gene>
<evidence type="ECO:0000313" key="3">
    <source>
        <dbReference type="Proteomes" id="UP000222460"/>
    </source>
</evidence>
<comment type="caution">
    <text evidence="2">The sequence shown here is derived from an EMBL/GenBank/DDBJ whole genome shotgun (WGS) entry which is preliminary data.</text>
</comment>
<sequence>MKSTDDIKPATPHNAPPLDSSGKPVDVVNRDLQDSDDDTRAVDEVITPTSTRVMEQDTEELKRKTDAIERKVADGN</sequence>
<feature type="region of interest" description="Disordered" evidence="1">
    <location>
        <begin position="1"/>
        <end position="76"/>
    </location>
</feature>
<reference evidence="3" key="1">
    <citation type="submission" date="2017-10" db="EMBL/GenBank/DDBJ databases">
        <title>FDA dAtabase for Regulatory Grade micrObial Sequences (FDA-ARGOS): Supporting development and validation of Infectious Disease Dx tests.</title>
        <authorList>
            <person name="Goldberg B."/>
            <person name="Campos J."/>
            <person name="Tallon L."/>
            <person name="Sadzewicz L."/>
            <person name="Ott S."/>
            <person name="Zhao X."/>
            <person name="Nagaraj S."/>
            <person name="Vavikolanu K."/>
            <person name="Aluvathingal J."/>
            <person name="Nadendla S."/>
            <person name="Geyer C."/>
            <person name="Sichtig H."/>
        </authorList>
    </citation>
    <scope>NUCLEOTIDE SEQUENCE [LARGE SCALE GENOMIC DNA]</scope>
    <source>
        <strain evidence="3">FDAARGOS_376</strain>
    </source>
</reference>
<dbReference type="Proteomes" id="UP000222460">
    <property type="component" value="Unassembled WGS sequence"/>
</dbReference>
<evidence type="ECO:0000313" key="2">
    <source>
        <dbReference type="EMBL" id="PHH39403.1"/>
    </source>
</evidence>
<evidence type="ECO:0000256" key="1">
    <source>
        <dbReference type="SAM" id="MobiDB-lite"/>
    </source>
</evidence>
<dbReference type="AlphaFoldDB" id="A0A2C5W4G3"/>
<protein>
    <submittedName>
        <fullName evidence="2">Uncharacterized protein</fullName>
    </submittedName>
</protein>
<feature type="compositionally biased region" description="Basic and acidic residues" evidence="1">
    <location>
        <begin position="59"/>
        <end position="76"/>
    </location>
</feature>
<feature type="compositionally biased region" description="Basic and acidic residues" evidence="1">
    <location>
        <begin position="28"/>
        <end position="43"/>
    </location>
</feature>
<dbReference type="EMBL" id="PDKZ01000002">
    <property type="protein sequence ID" value="PHH39403.1"/>
    <property type="molecule type" value="Genomic_DNA"/>
</dbReference>
<accession>A0A2C5W4G3</accession>
<organism evidence="2 3">
    <name type="scientific">Pseudomonas putida</name>
    <name type="common">Arthrobacter siderocapsulatus</name>
    <dbReference type="NCBI Taxonomy" id="303"/>
    <lineage>
        <taxon>Bacteria</taxon>
        <taxon>Pseudomonadati</taxon>
        <taxon>Pseudomonadota</taxon>
        <taxon>Gammaproteobacteria</taxon>
        <taxon>Pseudomonadales</taxon>
        <taxon>Pseudomonadaceae</taxon>
        <taxon>Pseudomonas</taxon>
    </lineage>
</organism>
<name>A0A2C5W4G3_PSEPU</name>